<dbReference type="SUPFAM" id="SSF52540">
    <property type="entry name" value="P-loop containing nucleoside triphosphate hydrolases"/>
    <property type="match status" value="1"/>
</dbReference>
<dbReference type="Pfam" id="PF13538">
    <property type="entry name" value="UvrD_C_2"/>
    <property type="match status" value="1"/>
</dbReference>
<dbReference type="CDD" id="cd18809">
    <property type="entry name" value="SF1_C_RecD"/>
    <property type="match status" value="1"/>
</dbReference>
<accession>A0ABT7L2Y8</accession>
<name>A0ABT7L2Y8_9BACI</name>
<evidence type="ECO:0000313" key="4">
    <source>
        <dbReference type="EMBL" id="MDL4840212.1"/>
    </source>
</evidence>
<keyword evidence="2" id="KW-0067">ATP-binding</keyword>
<keyword evidence="1" id="KW-0547">Nucleotide-binding</keyword>
<gene>
    <name evidence="4" type="ORF">QQS35_07035</name>
</gene>
<dbReference type="InterPro" id="IPR027417">
    <property type="entry name" value="P-loop_NTPase"/>
</dbReference>
<dbReference type="SMART" id="SM00382">
    <property type="entry name" value="AAA"/>
    <property type="match status" value="1"/>
</dbReference>
<comment type="caution">
    <text evidence="4">The sequence shown here is derived from an EMBL/GenBank/DDBJ whole genome shotgun (WGS) entry which is preliminary data.</text>
</comment>
<dbReference type="PANTHER" id="PTHR43788">
    <property type="entry name" value="DNA2/NAM7 HELICASE FAMILY MEMBER"/>
    <property type="match status" value="1"/>
</dbReference>
<dbReference type="CDD" id="cd17933">
    <property type="entry name" value="DEXSc_RecD-like"/>
    <property type="match status" value="1"/>
</dbReference>
<dbReference type="EMBL" id="JASTZU010000024">
    <property type="protein sequence ID" value="MDL4840212.1"/>
    <property type="molecule type" value="Genomic_DNA"/>
</dbReference>
<reference evidence="4 5" key="1">
    <citation type="submission" date="2023-06" db="EMBL/GenBank/DDBJ databases">
        <title>Aquibacillus rhizosphaerae LR5S19.</title>
        <authorList>
            <person name="Sun J.-Q."/>
        </authorList>
    </citation>
    <scope>NUCLEOTIDE SEQUENCE [LARGE SCALE GENOMIC DNA]</scope>
    <source>
        <strain evidence="4 5">LR5S19</strain>
    </source>
</reference>
<dbReference type="Gene3D" id="3.40.50.300">
    <property type="entry name" value="P-loop containing nucleotide triphosphate hydrolases"/>
    <property type="match status" value="2"/>
</dbReference>
<evidence type="ECO:0000259" key="3">
    <source>
        <dbReference type="SMART" id="SM00382"/>
    </source>
</evidence>
<protein>
    <submittedName>
        <fullName evidence="4">AAA family ATPase</fullName>
    </submittedName>
</protein>
<dbReference type="Pfam" id="PF13604">
    <property type="entry name" value="AAA_30"/>
    <property type="match status" value="1"/>
</dbReference>
<dbReference type="InterPro" id="IPR050534">
    <property type="entry name" value="Coronavir_polyprotein_1ab"/>
</dbReference>
<dbReference type="PANTHER" id="PTHR43788:SF6">
    <property type="entry name" value="DNA HELICASE B"/>
    <property type="match status" value="1"/>
</dbReference>
<dbReference type="RefSeq" id="WP_285931220.1">
    <property type="nucleotide sequence ID" value="NZ_JASTZU010000024.1"/>
</dbReference>
<dbReference type="Proteomes" id="UP001235343">
    <property type="component" value="Unassembled WGS sequence"/>
</dbReference>
<feature type="domain" description="AAA+ ATPase" evidence="3">
    <location>
        <begin position="27"/>
        <end position="160"/>
    </location>
</feature>
<evidence type="ECO:0000256" key="1">
    <source>
        <dbReference type="ARBA" id="ARBA00022741"/>
    </source>
</evidence>
<organism evidence="4 5">
    <name type="scientific">Aquibacillus rhizosphaerae</name>
    <dbReference type="NCBI Taxonomy" id="3051431"/>
    <lineage>
        <taxon>Bacteria</taxon>
        <taxon>Bacillati</taxon>
        <taxon>Bacillota</taxon>
        <taxon>Bacilli</taxon>
        <taxon>Bacillales</taxon>
        <taxon>Bacillaceae</taxon>
        <taxon>Aquibacillus</taxon>
    </lineage>
</organism>
<dbReference type="InterPro" id="IPR027785">
    <property type="entry name" value="UvrD-like_helicase_C"/>
</dbReference>
<proteinExistence type="predicted"/>
<keyword evidence="5" id="KW-1185">Reference proteome</keyword>
<evidence type="ECO:0000313" key="5">
    <source>
        <dbReference type="Proteomes" id="UP001235343"/>
    </source>
</evidence>
<sequence>MSSSSISLTDSQKQAVHKVEKWYKTPANQVFVFAGYAGTGKTTCVHYLLDYLNINYQRVAFVSPTGKASLVLTENSGGKYQGTTIHKLIYKVDEYVGFILKEKAELASYDLIICDEASMISKEVLHDLLSFDVKVLFLGDRGQLDPVGDRNDILENPDVELTEIHRQAKDNPIIYLSGRIRAGEKIKPGKYGENAVVFDKKQIDLKSEIFINLAARASQVLCGKNDTRNFLNQSIRRNLGIEDHLPVDGEKLICLRNNWNQSIDGTSLVNGMTGLAQNIDYHVKKDKMIQKVCLRMKFKPDFLDKAFENILLLHSDFENKREILYREEVNLYDKFDFGYAITTHKSQGSQYENVLIYNEVLNYKNDAKWLYTAITRATNNVILIQ</sequence>
<dbReference type="InterPro" id="IPR003593">
    <property type="entry name" value="AAA+_ATPase"/>
</dbReference>
<evidence type="ECO:0000256" key="2">
    <source>
        <dbReference type="ARBA" id="ARBA00022840"/>
    </source>
</evidence>